<evidence type="ECO:0000256" key="1">
    <source>
        <dbReference type="SAM" id="Phobius"/>
    </source>
</evidence>
<feature type="transmembrane region" description="Helical" evidence="1">
    <location>
        <begin position="6"/>
        <end position="25"/>
    </location>
</feature>
<dbReference type="Proteomes" id="UP000800200">
    <property type="component" value="Unassembled WGS sequence"/>
</dbReference>
<accession>A0A6A6EN08</accession>
<organism evidence="2 3">
    <name type="scientific">Zopfia rhizophila CBS 207.26</name>
    <dbReference type="NCBI Taxonomy" id="1314779"/>
    <lineage>
        <taxon>Eukaryota</taxon>
        <taxon>Fungi</taxon>
        <taxon>Dikarya</taxon>
        <taxon>Ascomycota</taxon>
        <taxon>Pezizomycotina</taxon>
        <taxon>Dothideomycetes</taxon>
        <taxon>Dothideomycetes incertae sedis</taxon>
        <taxon>Zopfiaceae</taxon>
        <taxon>Zopfia</taxon>
    </lineage>
</organism>
<dbReference type="InterPro" id="IPR053007">
    <property type="entry name" value="CYP450_monoxygenase_sec-met"/>
</dbReference>
<keyword evidence="1" id="KW-0812">Transmembrane</keyword>
<reference evidence="2" key="1">
    <citation type="journal article" date="2020" name="Stud. Mycol.">
        <title>101 Dothideomycetes genomes: a test case for predicting lifestyles and emergence of pathogens.</title>
        <authorList>
            <person name="Haridas S."/>
            <person name="Albert R."/>
            <person name="Binder M."/>
            <person name="Bloem J."/>
            <person name="Labutti K."/>
            <person name="Salamov A."/>
            <person name="Andreopoulos B."/>
            <person name="Baker S."/>
            <person name="Barry K."/>
            <person name="Bills G."/>
            <person name="Bluhm B."/>
            <person name="Cannon C."/>
            <person name="Castanera R."/>
            <person name="Culley D."/>
            <person name="Daum C."/>
            <person name="Ezra D."/>
            <person name="Gonzalez J."/>
            <person name="Henrissat B."/>
            <person name="Kuo A."/>
            <person name="Liang C."/>
            <person name="Lipzen A."/>
            <person name="Lutzoni F."/>
            <person name="Magnuson J."/>
            <person name="Mondo S."/>
            <person name="Nolan M."/>
            <person name="Ohm R."/>
            <person name="Pangilinan J."/>
            <person name="Park H.-J."/>
            <person name="Ramirez L."/>
            <person name="Alfaro M."/>
            <person name="Sun H."/>
            <person name="Tritt A."/>
            <person name="Yoshinaga Y."/>
            <person name="Zwiers L.-H."/>
            <person name="Turgeon B."/>
            <person name="Goodwin S."/>
            <person name="Spatafora J."/>
            <person name="Crous P."/>
            <person name="Grigoriev I."/>
        </authorList>
    </citation>
    <scope>NUCLEOTIDE SEQUENCE</scope>
    <source>
        <strain evidence="2">CBS 207.26</strain>
    </source>
</reference>
<gene>
    <name evidence="2" type="ORF">K469DRAFT_652702</name>
</gene>
<proteinExistence type="predicted"/>
<keyword evidence="1" id="KW-0472">Membrane</keyword>
<evidence type="ECO:0000313" key="3">
    <source>
        <dbReference type="Proteomes" id="UP000800200"/>
    </source>
</evidence>
<sequence>MALPNVVVLGLVTLAVVYFALRTFLNATQDVREPPVLATGIPFVTPAIGMAVKEVKYLVQLRDQYHLPIYTLRLPFYRVYVVNLPSLIQTAQRQAKSL</sequence>
<feature type="non-terminal residue" evidence="2">
    <location>
        <position position="98"/>
    </location>
</feature>
<dbReference type="Gene3D" id="1.10.630.10">
    <property type="entry name" value="Cytochrome P450"/>
    <property type="match status" value="1"/>
</dbReference>
<dbReference type="AlphaFoldDB" id="A0A6A6EN08"/>
<dbReference type="PANTHER" id="PTHR47582:SF1">
    <property type="entry name" value="P450, PUTATIVE (EUROFUNG)-RELATED"/>
    <property type="match status" value="1"/>
</dbReference>
<dbReference type="OrthoDB" id="1470350at2759"/>
<keyword evidence="3" id="KW-1185">Reference proteome</keyword>
<keyword evidence="1" id="KW-1133">Transmembrane helix</keyword>
<dbReference type="GO" id="GO:0016705">
    <property type="term" value="F:oxidoreductase activity, acting on paired donors, with incorporation or reduction of molecular oxygen"/>
    <property type="evidence" value="ECO:0007669"/>
    <property type="project" value="InterPro"/>
</dbReference>
<evidence type="ECO:0008006" key="4">
    <source>
        <dbReference type="Google" id="ProtNLM"/>
    </source>
</evidence>
<evidence type="ECO:0000313" key="2">
    <source>
        <dbReference type="EMBL" id="KAF2192964.1"/>
    </source>
</evidence>
<dbReference type="GO" id="GO:0020037">
    <property type="term" value="F:heme binding"/>
    <property type="evidence" value="ECO:0007669"/>
    <property type="project" value="InterPro"/>
</dbReference>
<name>A0A6A6EN08_9PEZI</name>
<dbReference type="PANTHER" id="PTHR47582">
    <property type="entry name" value="P450, PUTATIVE (EUROFUNG)-RELATED"/>
    <property type="match status" value="1"/>
</dbReference>
<protein>
    <recommendedName>
        <fullName evidence="4">Cytochrome P450</fullName>
    </recommendedName>
</protein>
<dbReference type="GO" id="GO:0004497">
    <property type="term" value="F:monooxygenase activity"/>
    <property type="evidence" value="ECO:0007669"/>
    <property type="project" value="InterPro"/>
</dbReference>
<dbReference type="InterPro" id="IPR036396">
    <property type="entry name" value="Cyt_P450_sf"/>
</dbReference>
<dbReference type="GO" id="GO:0005506">
    <property type="term" value="F:iron ion binding"/>
    <property type="evidence" value="ECO:0007669"/>
    <property type="project" value="InterPro"/>
</dbReference>
<dbReference type="EMBL" id="ML994614">
    <property type="protein sequence ID" value="KAF2192964.1"/>
    <property type="molecule type" value="Genomic_DNA"/>
</dbReference>